<evidence type="ECO:0000313" key="2">
    <source>
        <dbReference type="Proteomes" id="UP000237347"/>
    </source>
</evidence>
<proteinExistence type="predicted"/>
<protein>
    <submittedName>
        <fullName evidence="1">Uncharacterized protein</fullName>
    </submittedName>
</protein>
<gene>
    <name evidence="1" type="ORF">CFP56_025358</name>
</gene>
<reference evidence="1 2" key="1">
    <citation type="journal article" date="2018" name="Sci. Data">
        <title>The draft genome sequence of cork oak.</title>
        <authorList>
            <person name="Ramos A.M."/>
            <person name="Usie A."/>
            <person name="Barbosa P."/>
            <person name="Barros P.M."/>
            <person name="Capote T."/>
            <person name="Chaves I."/>
            <person name="Simoes F."/>
            <person name="Abreu I."/>
            <person name="Carrasquinho I."/>
            <person name="Faro C."/>
            <person name="Guimaraes J.B."/>
            <person name="Mendonca D."/>
            <person name="Nobrega F."/>
            <person name="Rodrigues L."/>
            <person name="Saibo N.J.M."/>
            <person name="Varela M.C."/>
            <person name="Egas C."/>
            <person name="Matos J."/>
            <person name="Miguel C.M."/>
            <person name="Oliveira M.M."/>
            <person name="Ricardo C.P."/>
            <person name="Goncalves S."/>
        </authorList>
    </citation>
    <scope>NUCLEOTIDE SEQUENCE [LARGE SCALE GENOMIC DNA]</scope>
    <source>
        <strain evidence="2">cv. HL8</strain>
    </source>
</reference>
<comment type="caution">
    <text evidence="1">The sequence shown here is derived from an EMBL/GenBank/DDBJ whole genome shotgun (WGS) entry which is preliminary data.</text>
</comment>
<organism evidence="1 2">
    <name type="scientific">Quercus suber</name>
    <name type="common">Cork oak</name>
    <dbReference type="NCBI Taxonomy" id="58331"/>
    <lineage>
        <taxon>Eukaryota</taxon>
        <taxon>Viridiplantae</taxon>
        <taxon>Streptophyta</taxon>
        <taxon>Embryophyta</taxon>
        <taxon>Tracheophyta</taxon>
        <taxon>Spermatophyta</taxon>
        <taxon>Magnoliopsida</taxon>
        <taxon>eudicotyledons</taxon>
        <taxon>Gunneridae</taxon>
        <taxon>Pentapetalae</taxon>
        <taxon>rosids</taxon>
        <taxon>fabids</taxon>
        <taxon>Fagales</taxon>
        <taxon>Fagaceae</taxon>
        <taxon>Quercus</taxon>
    </lineage>
</organism>
<name>A0AAW0K317_QUESU</name>
<dbReference type="AlphaFoldDB" id="A0AAW0K317"/>
<keyword evidence="2" id="KW-1185">Reference proteome</keyword>
<sequence length="104" mass="11874">MVSSGGDEEVDAVLSDVEEGDDLVLILIKSPSTEDVLVERFRELLAELDQERQVRKAAESTKSELQVSFNKLKALAYKAIKKRDVWGRQRDKALREKKEGRIWS</sequence>
<evidence type="ECO:0000313" key="1">
    <source>
        <dbReference type="EMBL" id="KAK7833674.1"/>
    </source>
</evidence>
<dbReference type="EMBL" id="PKMF04000402">
    <property type="protein sequence ID" value="KAK7833674.1"/>
    <property type="molecule type" value="Genomic_DNA"/>
</dbReference>
<accession>A0AAW0K317</accession>
<dbReference type="Proteomes" id="UP000237347">
    <property type="component" value="Unassembled WGS sequence"/>
</dbReference>